<feature type="domain" description="CheW-like" evidence="1">
    <location>
        <begin position="33"/>
        <end position="173"/>
    </location>
</feature>
<proteinExistence type="predicted"/>
<gene>
    <name evidence="2" type="ORF">ACCI51_03460</name>
</gene>
<evidence type="ECO:0000259" key="1">
    <source>
        <dbReference type="PROSITE" id="PS50851"/>
    </source>
</evidence>
<dbReference type="Pfam" id="PF01584">
    <property type="entry name" value="CheW"/>
    <property type="match status" value="1"/>
</dbReference>
<dbReference type="SMART" id="SM00260">
    <property type="entry name" value="CheW"/>
    <property type="match status" value="1"/>
</dbReference>
<sequence length="179" mass="20348">MQSQTPYLALVDIARRAKAQATGLPGRREIKPYWTGIGFSLLDHNFVASMDDVVELLEVPQHTFIPGVQPWVKGVANVRGRLLPLIDLAAFYGGHLTGPRQQRRVLVLERDKTYVGLIVDRLHGMQHLAFEYAREAPTDLIEPFAPMVHGQFILQKDRWLVFDMRALLKDPHFMDAATH</sequence>
<dbReference type="InterPro" id="IPR039315">
    <property type="entry name" value="CheW"/>
</dbReference>
<accession>A0ABV4NKJ5</accession>
<dbReference type="InterPro" id="IPR002545">
    <property type="entry name" value="CheW-lke_dom"/>
</dbReference>
<dbReference type="Proteomes" id="UP001569414">
    <property type="component" value="Unassembled WGS sequence"/>
</dbReference>
<organism evidence="2 3">
    <name type="scientific">Microbulbifer echini</name>
    <dbReference type="NCBI Taxonomy" id="1529067"/>
    <lineage>
        <taxon>Bacteria</taxon>
        <taxon>Pseudomonadati</taxon>
        <taxon>Pseudomonadota</taxon>
        <taxon>Gammaproteobacteria</taxon>
        <taxon>Cellvibrionales</taxon>
        <taxon>Microbulbiferaceae</taxon>
        <taxon>Microbulbifer</taxon>
    </lineage>
</organism>
<name>A0ABV4NKJ5_9GAMM</name>
<dbReference type="PANTHER" id="PTHR22617">
    <property type="entry name" value="CHEMOTAXIS SENSOR HISTIDINE KINASE-RELATED"/>
    <property type="match status" value="1"/>
</dbReference>
<evidence type="ECO:0000313" key="2">
    <source>
        <dbReference type="EMBL" id="MFA0789589.1"/>
    </source>
</evidence>
<dbReference type="EMBL" id="JBGMEL010000002">
    <property type="protein sequence ID" value="MFA0789589.1"/>
    <property type="molecule type" value="Genomic_DNA"/>
</dbReference>
<evidence type="ECO:0000313" key="3">
    <source>
        <dbReference type="Proteomes" id="UP001569414"/>
    </source>
</evidence>
<protein>
    <submittedName>
        <fullName evidence="2">Chemotaxis protein CheW</fullName>
    </submittedName>
</protein>
<dbReference type="Gene3D" id="2.40.50.180">
    <property type="entry name" value="CheA-289, Domain 4"/>
    <property type="match status" value="1"/>
</dbReference>
<dbReference type="PANTHER" id="PTHR22617:SF43">
    <property type="entry name" value="PROTEIN PILI"/>
    <property type="match status" value="1"/>
</dbReference>
<dbReference type="InterPro" id="IPR036061">
    <property type="entry name" value="CheW-like_dom_sf"/>
</dbReference>
<dbReference type="SUPFAM" id="SSF50341">
    <property type="entry name" value="CheW-like"/>
    <property type="match status" value="1"/>
</dbReference>
<dbReference type="RefSeq" id="WP_299580628.1">
    <property type="nucleotide sequence ID" value="NZ_JBGMEL010000002.1"/>
</dbReference>
<reference evidence="2 3" key="1">
    <citation type="submission" date="2024-08" db="EMBL/GenBank/DDBJ databases">
        <authorList>
            <person name="Ishaq N."/>
        </authorList>
    </citation>
    <scope>NUCLEOTIDE SEQUENCE [LARGE SCALE GENOMIC DNA]</scope>
    <source>
        <strain evidence="2 3">JCM 30400</strain>
    </source>
</reference>
<dbReference type="PROSITE" id="PS50851">
    <property type="entry name" value="CHEW"/>
    <property type="match status" value="1"/>
</dbReference>
<comment type="caution">
    <text evidence="2">The sequence shown here is derived from an EMBL/GenBank/DDBJ whole genome shotgun (WGS) entry which is preliminary data.</text>
</comment>
<keyword evidence="3" id="KW-1185">Reference proteome</keyword>